<dbReference type="AlphaFoldDB" id="A0A1M6JND8"/>
<dbReference type="PANTHER" id="PTHR13504">
    <property type="entry name" value="FIDO DOMAIN-CONTAINING PROTEIN DDB_G0283145"/>
    <property type="match status" value="1"/>
</dbReference>
<dbReference type="STRING" id="1123349.SAMN02744037_00148"/>
<protein>
    <submittedName>
        <fullName evidence="1">Uncharacterized protein</fullName>
    </submittedName>
</protein>
<name>A0A1M6JND8_9FIRM</name>
<dbReference type="PANTHER" id="PTHR13504:SF38">
    <property type="entry name" value="FIDO DOMAIN-CONTAINING PROTEIN"/>
    <property type="match status" value="1"/>
</dbReference>
<dbReference type="InterPro" id="IPR036597">
    <property type="entry name" value="Fido-like_dom_sf"/>
</dbReference>
<dbReference type="EMBL" id="FRAE01000005">
    <property type="protein sequence ID" value="SHJ48164.1"/>
    <property type="molecule type" value="Genomic_DNA"/>
</dbReference>
<reference evidence="2" key="1">
    <citation type="submission" date="2016-11" db="EMBL/GenBank/DDBJ databases">
        <authorList>
            <person name="Varghese N."/>
            <person name="Submissions S."/>
        </authorList>
    </citation>
    <scope>NUCLEOTIDE SEQUENCE [LARGE SCALE GENOMIC DNA]</scope>
    <source>
        <strain evidence="2">DSM 15518</strain>
    </source>
</reference>
<keyword evidence="2" id="KW-1185">Reference proteome</keyword>
<proteinExistence type="predicted"/>
<dbReference type="Proteomes" id="UP000242497">
    <property type="component" value="Unassembled WGS sequence"/>
</dbReference>
<dbReference type="SUPFAM" id="SSF140931">
    <property type="entry name" value="Fic-like"/>
    <property type="match status" value="1"/>
</dbReference>
<dbReference type="Gene3D" id="1.10.3290.10">
    <property type="entry name" value="Fido-like domain"/>
    <property type="match status" value="1"/>
</dbReference>
<dbReference type="InterPro" id="IPR040198">
    <property type="entry name" value="Fido_containing"/>
</dbReference>
<evidence type="ECO:0000313" key="2">
    <source>
        <dbReference type="Proteomes" id="UP000242497"/>
    </source>
</evidence>
<gene>
    <name evidence="1" type="ORF">SAMN02744037_00148</name>
</gene>
<accession>A0A1M6JND8</accession>
<evidence type="ECO:0000313" key="1">
    <source>
        <dbReference type="EMBL" id="SHJ48164.1"/>
    </source>
</evidence>
<organism evidence="1 2">
    <name type="scientific">Tepidibacter formicigenes DSM 15518</name>
    <dbReference type="NCBI Taxonomy" id="1123349"/>
    <lineage>
        <taxon>Bacteria</taxon>
        <taxon>Bacillati</taxon>
        <taxon>Bacillota</taxon>
        <taxon>Clostridia</taxon>
        <taxon>Peptostreptococcales</taxon>
        <taxon>Peptostreptococcaceae</taxon>
        <taxon>Tepidibacter</taxon>
    </lineage>
</organism>
<sequence length="65" mass="7568">MVIRLLTNLILMRSGYPICVIKMEDRDEYMNALEKASVDNDYTDFIKIIEKAVDTSLDMYLYIVG</sequence>